<dbReference type="InterPro" id="IPR012902">
    <property type="entry name" value="N_methyl_site"/>
</dbReference>
<name>A0A140L653_9FIRM</name>
<gene>
    <name evidence="2" type="ORF">AN618_17000</name>
</gene>
<keyword evidence="1" id="KW-0472">Membrane</keyword>
<reference evidence="2 3" key="1">
    <citation type="submission" date="2015-12" db="EMBL/GenBank/DDBJ databases">
        <title>Draft genome sequnece of Fervidicola ferrireducens strain Y170.</title>
        <authorList>
            <person name="Patel B.K."/>
        </authorList>
    </citation>
    <scope>NUCLEOTIDE SEQUENCE [LARGE SCALE GENOMIC DNA]</scope>
    <source>
        <strain evidence="2 3">Y170</strain>
    </source>
</reference>
<keyword evidence="3" id="KW-1185">Reference proteome</keyword>
<protein>
    <recommendedName>
        <fullName evidence="4">Type II secretion system protein J</fullName>
    </recommendedName>
</protein>
<comment type="caution">
    <text evidence="2">The sequence shown here is derived from an EMBL/GenBank/DDBJ whole genome shotgun (WGS) entry which is preliminary data.</text>
</comment>
<dbReference type="EMBL" id="LOED01000022">
    <property type="protein sequence ID" value="KXG76028.1"/>
    <property type="molecule type" value="Genomic_DNA"/>
</dbReference>
<proteinExistence type="predicted"/>
<evidence type="ECO:0000313" key="3">
    <source>
        <dbReference type="Proteomes" id="UP000070427"/>
    </source>
</evidence>
<feature type="transmembrane region" description="Helical" evidence="1">
    <location>
        <begin position="12"/>
        <end position="34"/>
    </location>
</feature>
<dbReference type="PROSITE" id="PS00409">
    <property type="entry name" value="PROKAR_NTER_METHYL"/>
    <property type="match status" value="1"/>
</dbReference>
<dbReference type="InParanoid" id="A0A140L653"/>
<dbReference type="NCBIfam" id="TIGR02532">
    <property type="entry name" value="IV_pilin_GFxxxE"/>
    <property type="match status" value="1"/>
</dbReference>
<accession>A0A140L653</accession>
<evidence type="ECO:0000256" key="1">
    <source>
        <dbReference type="SAM" id="Phobius"/>
    </source>
</evidence>
<dbReference type="AlphaFoldDB" id="A0A140L653"/>
<evidence type="ECO:0008006" key="4">
    <source>
        <dbReference type="Google" id="ProtNLM"/>
    </source>
</evidence>
<organism evidence="2 3">
    <name type="scientific">Fervidicola ferrireducens</name>
    <dbReference type="NCBI Taxonomy" id="520764"/>
    <lineage>
        <taxon>Bacteria</taxon>
        <taxon>Bacillati</taxon>
        <taxon>Bacillota</taxon>
        <taxon>Clostridia</taxon>
        <taxon>Thermosediminibacterales</taxon>
        <taxon>Thermosediminibacteraceae</taxon>
        <taxon>Fervidicola</taxon>
    </lineage>
</organism>
<dbReference type="RefSeq" id="WP_066353884.1">
    <property type="nucleotide sequence ID" value="NZ_LOED01000022.1"/>
</dbReference>
<keyword evidence="1" id="KW-1133">Transmembrane helix</keyword>
<keyword evidence="1" id="KW-0812">Transmembrane</keyword>
<dbReference type="Pfam" id="PF07963">
    <property type="entry name" value="N_methyl"/>
    <property type="match status" value="1"/>
</dbReference>
<sequence length="183" mass="20844">MRKEYQAKGGFTLVEVVVALSVFTLVIGAALALYQQAVISWRKDERRVDVQENLSFALEKMSEEIRSAKRVVEGKSSRLGLVVNKEDEGLEDGEEIVYYSFDSQKGRLLREQGHYVQPLASYVTYFNLEYYGEYTDEAYESLEEPLSGEELEKVRLIKITVAGKKVNSPEMKVTTSVRIRALD</sequence>
<dbReference type="STRING" id="520764.AN618_17000"/>
<dbReference type="Proteomes" id="UP000070427">
    <property type="component" value="Unassembled WGS sequence"/>
</dbReference>
<evidence type="ECO:0000313" key="2">
    <source>
        <dbReference type="EMBL" id="KXG76028.1"/>
    </source>
</evidence>
<dbReference type="OrthoDB" id="1729788at2"/>